<dbReference type="Proteomes" id="UP000663760">
    <property type="component" value="Chromosome 13"/>
</dbReference>
<feature type="transmembrane region" description="Helical" evidence="1">
    <location>
        <begin position="20"/>
        <end position="38"/>
    </location>
</feature>
<organism evidence="2 3">
    <name type="scientific">Spirodela intermedia</name>
    <name type="common">Intermediate duckweed</name>
    <dbReference type="NCBI Taxonomy" id="51605"/>
    <lineage>
        <taxon>Eukaryota</taxon>
        <taxon>Viridiplantae</taxon>
        <taxon>Streptophyta</taxon>
        <taxon>Embryophyta</taxon>
        <taxon>Tracheophyta</taxon>
        <taxon>Spermatophyta</taxon>
        <taxon>Magnoliopsida</taxon>
        <taxon>Liliopsida</taxon>
        <taxon>Araceae</taxon>
        <taxon>Lemnoideae</taxon>
        <taxon>Spirodela</taxon>
    </lineage>
</organism>
<dbReference type="PROSITE" id="PS51257">
    <property type="entry name" value="PROKAR_LIPOPROTEIN"/>
    <property type="match status" value="1"/>
</dbReference>
<dbReference type="EMBL" id="LR746276">
    <property type="protein sequence ID" value="CAA7406890.1"/>
    <property type="molecule type" value="Genomic_DNA"/>
</dbReference>
<dbReference type="PANTHER" id="PTHR36778:SF1">
    <property type="entry name" value="CADMIUM-INDUCED PROTEIN AS8"/>
    <property type="match status" value="1"/>
</dbReference>
<keyword evidence="1" id="KW-0472">Membrane</keyword>
<keyword evidence="1" id="KW-0812">Transmembrane</keyword>
<feature type="transmembrane region" description="Helical" evidence="1">
    <location>
        <begin position="44"/>
        <end position="69"/>
    </location>
</feature>
<dbReference type="InterPro" id="IPR037735">
    <property type="entry name" value="AS8-like"/>
</dbReference>
<keyword evidence="3" id="KW-1185">Reference proteome</keyword>
<keyword evidence="1" id="KW-1133">Transmembrane helix</keyword>
<reference evidence="2" key="1">
    <citation type="submission" date="2020-02" db="EMBL/GenBank/DDBJ databases">
        <authorList>
            <person name="Scholz U."/>
            <person name="Mascher M."/>
            <person name="Fiebig A."/>
        </authorList>
    </citation>
    <scope>NUCLEOTIDE SEQUENCE</scope>
</reference>
<dbReference type="PANTHER" id="PTHR36778">
    <property type="entry name" value="CADMIUM-INDUCED PROTEIN AS8"/>
    <property type="match status" value="1"/>
</dbReference>
<accession>A0A7I8LAK6</accession>
<name>A0A7I8LAK6_SPIIN</name>
<evidence type="ECO:0000313" key="2">
    <source>
        <dbReference type="EMBL" id="CAA7406890.1"/>
    </source>
</evidence>
<dbReference type="AlphaFoldDB" id="A0A7I8LAK6"/>
<dbReference type="OrthoDB" id="1865891at2759"/>
<sequence>MIIKGLLRRYERWNPVHPTVGAFWGMGIGVGCGVGWGPGFGPEVIGYVGAGCGVGFSVGLTLAGVGVGLPANALIEVPYNVTSRSAENALGFARSITAKNIFEERWDCVVPQISVLTKTAHDRLSCFNVKLPLSEGFDLTELSKSVSCRAQSTLECLDAFINRHLAPGRGSSQSSRGTKG</sequence>
<evidence type="ECO:0000256" key="1">
    <source>
        <dbReference type="SAM" id="Phobius"/>
    </source>
</evidence>
<protein>
    <submittedName>
        <fullName evidence="2">Uncharacterized protein</fullName>
    </submittedName>
</protein>
<proteinExistence type="predicted"/>
<evidence type="ECO:0000313" key="3">
    <source>
        <dbReference type="Proteomes" id="UP000663760"/>
    </source>
</evidence>
<gene>
    <name evidence="2" type="ORF">SI8410_13017568</name>
</gene>